<organism evidence="1 2">
    <name type="scientific">Polluticaenibacter yanchengensis</name>
    <dbReference type="NCBI Taxonomy" id="3014562"/>
    <lineage>
        <taxon>Bacteria</taxon>
        <taxon>Pseudomonadati</taxon>
        <taxon>Bacteroidota</taxon>
        <taxon>Chitinophagia</taxon>
        <taxon>Chitinophagales</taxon>
        <taxon>Chitinophagaceae</taxon>
        <taxon>Polluticaenibacter</taxon>
    </lineage>
</organism>
<protein>
    <recommendedName>
        <fullName evidence="3">VCBS repeat-containing protein</fullName>
    </recommendedName>
</protein>
<keyword evidence="2" id="KW-1185">Reference proteome</keyword>
<dbReference type="EMBL" id="JAQGEF010000005">
    <property type="protein sequence ID" value="MDA3614414.1"/>
    <property type="molecule type" value="Genomic_DNA"/>
</dbReference>
<evidence type="ECO:0008006" key="3">
    <source>
        <dbReference type="Google" id="ProtNLM"/>
    </source>
</evidence>
<comment type="caution">
    <text evidence="1">The sequence shown here is derived from an EMBL/GenBank/DDBJ whole genome shotgun (WGS) entry which is preliminary data.</text>
</comment>
<proteinExistence type="predicted"/>
<dbReference type="Proteomes" id="UP001210231">
    <property type="component" value="Unassembled WGS sequence"/>
</dbReference>
<gene>
    <name evidence="1" type="ORF">O3P16_06310</name>
</gene>
<evidence type="ECO:0000313" key="2">
    <source>
        <dbReference type="Proteomes" id="UP001210231"/>
    </source>
</evidence>
<reference evidence="1 2" key="1">
    <citation type="submission" date="2022-12" db="EMBL/GenBank/DDBJ databases">
        <title>Chitinophagaceae gen. sp. nov., a new member of the family Chitinophagaceae, isolated from soil in a chemical factory.</title>
        <authorList>
            <person name="Ke Z."/>
        </authorList>
    </citation>
    <scope>NUCLEOTIDE SEQUENCE [LARGE SCALE GENOMIC DNA]</scope>
    <source>
        <strain evidence="1 2">LY-5</strain>
    </source>
</reference>
<accession>A0ABT4UII3</accession>
<name>A0ABT4UII3_9BACT</name>
<dbReference type="RefSeq" id="WP_407030742.1">
    <property type="nucleotide sequence ID" value="NZ_JAQGEF010000005.1"/>
</dbReference>
<evidence type="ECO:0000313" key="1">
    <source>
        <dbReference type="EMBL" id="MDA3614414.1"/>
    </source>
</evidence>
<sequence>MIKELFTIIFLCFTSSATFGQELMIPKNYIIKDSLTGDLDNDSIKELIVVFDTEKASEDFENVPRELIIYKLKKGKWAEWKRSKQAIFGSREGGMMDDPYTGMIVKNGVLEITHYGGSSWKWSHTDKYRFKNDDFYLVGYESSNGRICEYWLNVDFNLSTGKIIVTKEFEDCKRSEQEIYKREDETFYKRNLKITLEKRRLKEIKIVSPKYKHEIYL</sequence>